<dbReference type="GO" id="GO:0016791">
    <property type="term" value="F:phosphatase activity"/>
    <property type="evidence" value="ECO:0007669"/>
    <property type="project" value="UniProtKB-ARBA"/>
</dbReference>
<keyword evidence="3" id="KW-1185">Reference proteome</keyword>
<dbReference type="PANTHER" id="PTHR43316">
    <property type="entry name" value="HYDROLASE, HALOACID DELAHOGENASE-RELATED"/>
    <property type="match status" value="1"/>
</dbReference>
<keyword evidence="1" id="KW-0378">Hydrolase</keyword>
<comment type="caution">
    <text evidence="2">The sequence shown here is derived from an EMBL/GenBank/DDBJ whole genome shotgun (WGS) entry which is preliminary data.</text>
</comment>
<reference evidence="2 3" key="1">
    <citation type="submission" date="2023-04" db="EMBL/GenBank/DDBJ databases">
        <title>Colletotrichum tabacum stain YC1 causing leaf anthracnose on Nicotiana tabacum(L.) cv.</title>
        <authorList>
            <person name="Ji Z."/>
            <person name="Wang M."/>
            <person name="Zhang J."/>
            <person name="Wang N."/>
            <person name="Zhou Z."/>
        </authorList>
    </citation>
    <scope>NUCLEOTIDE SEQUENCE [LARGE SCALE GENOMIC DNA]</scope>
    <source>
        <strain evidence="2 3">YC1</strain>
    </source>
</reference>
<dbReference type="InterPro" id="IPR023214">
    <property type="entry name" value="HAD_sf"/>
</dbReference>
<name>A0AAV9TBD3_9PEZI</name>
<evidence type="ECO:0000313" key="3">
    <source>
        <dbReference type="Proteomes" id="UP001327957"/>
    </source>
</evidence>
<dbReference type="SFLD" id="SFLDS00003">
    <property type="entry name" value="Haloacid_Dehalogenase"/>
    <property type="match status" value="1"/>
</dbReference>
<protein>
    <submittedName>
        <fullName evidence="2">Haloacid dehalogenase</fullName>
    </submittedName>
</protein>
<dbReference type="NCBIfam" id="TIGR01493">
    <property type="entry name" value="HAD-SF-IA-v2"/>
    <property type="match status" value="1"/>
</dbReference>
<dbReference type="PANTHER" id="PTHR43316:SF9">
    <property type="entry name" value="ACID DEHALOGENASE, PUTATIVE (AFU_ORTHOLOGUE AFUA_6G14460)-RELATED"/>
    <property type="match status" value="1"/>
</dbReference>
<dbReference type="Gene3D" id="1.10.150.750">
    <property type="match status" value="1"/>
</dbReference>
<dbReference type="AlphaFoldDB" id="A0AAV9TBD3"/>
<evidence type="ECO:0000256" key="1">
    <source>
        <dbReference type="ARBA" id="ARBA00022801"/>
    </source>
</evidence>
<sequence length="579" mass="65665">MTSLKDFRVLTFDVYGTLIDWESGMLAALQPLLDENKRTESDFSRKHLLEVYHELEAKQQTQTPDLLYSELLTTIHPQIAEKLGLAAPTPEASKAFGDSVSRWPAFPDSVDALRRLRRYYKLVVLSNVDRESFSGTNSGPLEGVPFDLVITAQDVGSYKPDPRNFGYMLRKVKEVFGVEKAQVLQTAQSQFHDHHPAKEAGIKSSWIVRPGAVMGNRNHEVYDWKFDTLGEMADAYEKLSMEFEDSDGNDTLPGDFWHGQVDEQVEYNIDWTPLDTLISMDCLLTVTNGNPNWKSMPSAQNAEIIGECDKETISVKLKVSEKTISPLMPLNSYVPERSWKKSLSWANGVSRSLPKGLHLHHHLRRRQRCHPQMHKYLKFEFYPYEEADMPDTRVAEALIYFRDMESITAGCLSLDERAKTLKQHNPEAAARLYLIKVSFATSQVTFNISTQQRLLVQGFNKTEERKEDMFAAGAVFSPKITGFIIQIDLLLVKSFLRGGEQGEDILNNVHTLPRRLPKQKPLVFFRNEQIVGAANKAFEEEAAAHDLVSAEFAAKVIPLWGSNDNFQLIVVNLTLQSIP</sequence>
<dbReference type="PRINTS" id="PR00413">
    <property type="entry name" value="HADHALOGNASE"/>
</dbReference>
<dbReference type="Pfam" id="PF00702">
    <property type="entry name" value="Hydrolase"/>
    <property type="match status" value="1"/>
</dbReference>
<proteinExistence type="predicted"/>
<dbReference type="InterPro" id="IPR036412">
    <property type="entry name" value="HAD-like_sf"/>
</dbReference>
<dbReference type="Gene3D" id="3.40.50.1000">
    <property type="entry name" value="HAD superfamily/HAD-like"/>
    <property type="match status" value="1"/>
</dbReference>
<gene>
    <name evidence="2" type="ORF">QIS74_07453</name>
</gene>
<evidence type="ECO:0000313" key="2">
    <source>
        <dbReference type="EMBL" id="KAK6217339.1"/>
    </source>
</evidence>
<dbReference type="EMBL" id="JASAOK010000039">
    <property type="protein sequence ID" value="KAK6217339.1"/>
    <property type="molecule type" value="Genomic_DNA"/>
</dbReference>
<dbReference type="SFLD" id="SFLDG01129">
    <property type="entry name" value="C1.5:_HAD__Beta-PGM__Phosphata"/>
    <property type="match status" value="1"/>
</dbReference>
<dbReference type="SUPFAM" id="SSF56784">
    <property type="entry name" value="HAD-like"/>
    <property type="match status" value="1"/>
</dbReference>
<dbReference type="InterPro" id="IPR051540">
    <property type="entry name" value="S-2-haloacid_dehalogenase"/>
</dbReference>
<dbReference type="Proteomes" id="UP001327957">
    <property type="component" value="Unassembled WGS sequence"/>
</dbReference>
<dbReference type="InterPro" id="IPR006439">
    <property type="entry name" value="HAD-SF_hydro_IA"/>
</dbReference>
<accession>A0AAV9TBD3</accession>
<organism evidence="2 3">
    <name type="scientific">Colletotrichum tabaci</name>
    <dbReference type="NCBI Taxonomy" id="1209068"/>
    <lineage>
        <taxon>Eukaryota</taxon>
        <taxon>Fungi</taxon>
        <taxon>Dikarya</taxon>
        <taxon>Ascomycota</taxon>
        <taxon>Pezizomycotina</taxon>
        <taxon>Sordariomycetes</taxon>
        <taxon>Hypocreomycetidae</taxon>
        <taxon>Glomerellales</taxon>
        <taxon>Glomerellaceae</taxon>
        <taxon>Colletotrichum</taxon>
        <taxon>Colletotrichum destructivum species complex</taxon>
    </lineage>
</organism>